<dbReference type="AlphaFoldDB" id="A0A2U3LCX3"/>
<dbReference type="GO" id="GO:0005576">
    <property type="term" value="C:extracellular region"/>
    <property type="evidence" value="ECO:0007669"/>
    <property type="project" value="UniProtKB-SubCell"/>
</dbReference>
<keyword evidence="3" id="KW-0812">Transmembrane</keyword>
<dbReference type="Gene3D" id="3.20.20.370">
    <property type="entry name" value="Glycoside hydrolase/deacetylase"/>
    <property type="match status" value="1"/>
</dbReference>
<dbReference type="InterPro" id="IPR011330">
    <property type="entry name" value="Glyco_hydro/deAcase_b/a-brl"/>
</dbReference>
<dbReference type="PANTHER" id="PTHR34216">
    <property type="match status" value="1"/>
</dbReference>
<keyword evidence="3" id="KW-1133">Transmembrane helix</keyword>
<dbReference type="SUPFAM" id="SSF88713">
    <property type="entry name" value="Glycoside hydrolase/deacetylase"/>
    <property type="match status" value="1"/>
</dbReference>
<dbReference type="OrthoDB" id="9778320at2"/>
<keyword evidence="3" id="KW-0472">Membrane</keyword>
<dbReference type="GO" id="GO:0005975">
    <property type="term" value="P:carbohydrate metabolic process"/>
    <property type="evidence" value="ECO:0007669"/>
    <property type="project" value="InterPro"/>
</dbReference>
<dbReference type="Pfam" id="PF01522">
    <property type="entry name" value="Polysacc_deac_1"/>
    <property type="match status" value="1"/>
</dbReference>
<dbReference type="InterPro" id="IPR002509">
    <property type="entry name" value="NODB_dom"/>
</dbReference>
<sequence length="327" mass="37333">MKIMTNNVPLLRKTNLKGKFAFLFIIAGLISLPILISLIQLVLPLNYTQQIVILTYHRVSNNMPDPWDTRETVTPQQFRDHLTFLQQHGFHVMALDEALATLQNHQKAILPNSVVLTFDDGDQTYAENAVPILKEFQYPSTEFILGNASLTSHGDYLSWPEIRELAKDPLVTFHSHTFDAHSTIQAQGKTFFATDPLYLPPEAHVESESAYNRRILLDFQQEQDLFEKYLGRSDNTIALPYGHATQSFISLGKTAGYSYVLTQDRTQANPYNVDPTHIYRLDVGNIITNTNRLSLLLKGLTSSGPLHDIFWLRVKVSQIFFDFYPQF</sequence>
<keyword evidence="2" id="KW-0732">Signal</keyword>
<gene>
    <name evidence="5" type="ORF">SBF1_4600001</name>
</gene>
<accession>A0A2U3LCX3</accession>
<evidence type="ECO:0000256" key="1">
    <source>
        <dbReference type="ARBA" id="ARBA00004613"/>
    </source>
</evidence>
<feature type="transmembrane region" description="Helical" evidence="3">
    <location>
        <begin position="20"/>
        <end position="43"/>
    </location>
</feature>
<proteinExistence type="predicted"/>
<dbReference type="EMBL" id="OMOF01000402">
    <property type="protein sequence ID" value="SPF49771.1"/>
    <property type="molecule type" value="Genomic_DNA"/>
</dbReference>
<evidence type="ECO:0000313" key="6">
    <source>
        <dbReference type="Proteomes" id="UP000238916"/>
    </source>
</evidence>
<name>A0A2U3LCX3_9FIRM</name>
<dbReference type="GO" id="GO:0016810">
    <property type="term" value="F:hydrolase activity, acting on carbon-nitrogen (but not peptide) bonds"/>
    <property type="evidence" value="ECO:0007669"/>
    <property type="project" value="InterPro"/>
</dbReference>
<dbReference type="Proteomes" id="UP000238916">
    <property type="component" value="Unassembled WGS sequence"/>
</dbReference>
<evidence type="ECO:0000313" key="5">
    <source>
        <dbReference type="EMBL" id="SPF49771.1"/>
    </source>
</evidence>
<evidence type="ECO:0000259" key="4">
    <source>
        <dbReference type="PROSITE" id="PS51677"/>
    </source>
</evidence>
<dbReference type="InterPro" id="IPR051398">
    <property type="entry name" value="Polysacch_Deacetylase"/>
</dbReference>
<comment type="subcellular location">
    <subcellularLocation>
        <location evidence="1">Secreted</location>
    </subcellularLocation>
</comment>
<protein>
    <recommendedName>
        <fullName evidence="4">NodB homology domain-containing protein</fullName>
    </recommendedName>
</protein>
<dbReference type="PROSITE" id="PS51677">
    <property type="entry name" value="NODB"/>
    <property type="match status" value="1"/>
</dbReference>
<evidence type="ECO:0000256" key="2">
    <source>
        <dbReference type="ARBA" id="ARBA00022729"/>
    </source>
</evidence>
<dbReference type="PANTHER" id="PTHR34216:SF3">
    <property type="entry name" value="POLY-BETA-1,6-N-ACETYL-D-GLUCOSAMINE N-DEACETYLASE"/>
    <property type="match status" value="1"/>
</dbReference>
<organism evidence="5 6">
    <name type="scientific">Candidatus Desulfosporosinus infrequens</name>
    <dbReference type="NCBI Taxonomy" id="2043169"/>
    <lineage>
        <taxon>Bacteria</taxon>
        <taxon>Bacillati</taxon>
        <taxon>Bacillota</taxon>
        <taxon>Clostridia</taxon>
        <taxon>Eubacteriales</taxon>
        <taxon>Desulfitobacteriaceae</taxon>
        <taxon>Desulfosporosinus</taxon>
    </lineage>
</organism>
<evidence type="ECO:0000256" key="3">
    <source>
        <dbReference type="SAM" id="Phobius"/>
    </source>
</evidence>
<feature type="domain" description="NodB homology" evidence="4">
    <location>
        <begin position="112"/>
        <end position="327"/>
    </location>
</feature>
<reference evidence="6" key="1">
    <citation type="submission" date="2018-02" db="EMBL/GenBank/DDBJ databases">
        <authorList>
            <person name="Hausmann B."/>
        </authorList>
    </citation>
    <scope>NUCLEOTIDE SEQUENCE [LARGE SCALE GENOMIC DNA]</scope>
    <source>
        <strain evidence="6">Peat soil MAG SbF1</strain>
    </source>
</reference>